<dbReference type="Proteomes" id="UP000803884">
    <property type="component" value="Unassembled WGS sequence"/>
</dbReference>
<evidence type="ECO:0000313" key="2">
    <source>
        <dbReference type="Proteomes" id="UP000803884"/>
    </source>
</evidence>
<dbReference type="EMBL" id="JAAQHG020000367">
    <property type="protein sequence ID" value="KAL1581649.1"/>
    <property type="molecule type" value="Genomic_DNA"/>
</dbReference>
<name>A0AB34K9G7_9PEZI</name>
<reference evidence="1 2" key="1">
    <citation type="journal article" date="2020" name="Microbiol. Resour. Announc.">
        <title>Draft Genome Sequence of a Cladosporium Species Isolated from the Mesophotic Ascidian Didemnum maculosum.</title>
        <authorList>
            <person name="Gioti A."/>
            <person name="Siaperas R."/>
            <person name="Nikolaivits E."/>
            <person name="Le Goff G."/>
            <person name="Ouazzani J."/>
            <person name="Kotoulas G."/>
            <person name="Topakas E."/>
        </authorList>
    </citation>
    <scope>NUCLEOTIDE SEQUENCE [LARGE SCALE GENOMIC DNA]</scope>
    <source>
        <strain evidence="1 2">TM138-S3</strain>
    </source>
</reference>
<sequence>MQQPWRYLRISAQQEGDGIALQMEQLRSEQLEPDTGSSSRSTVSPKSILFWPSVANLMEQISGNQTTISSHSQQSLRIYAEPTMSLPGLNSRRESPELAATTINSYFANYVEQIHSIYPFLDIRNVRELLDDYIMSNVARVSAHRSGAHEAPDGHSKRRNALQYLARYANIRSLRHASKEM</sequence>
<evidence type="ECO:0000313" key="1">
    <source>
        <dbReference type="EMBL" id="KAL1581649.1"/>
    </source>
</evidence>
<gene>
    <name evidence="1" type="ORF">WHR41_09593</name>
</gene>
<keyword evidence="2" id="KW-1185">Reference proteome</keyword>
<comment type="caution">
    <text evidence="1">The sequence shown here is derived from an EMBL/GenBank/DDBJ whole genome shotgun (WGS) entry which is preliminary data.</text>
</comment>
<dbReference type="RefSeq" id="XP_069224758.1">
    <property type="nucleotide sequence ID" value="XM_069378196.1"/>
</dbReference>
<dbReference type="GeneID" id="96011034"/>
<proteinExistence type="predicted"/>
<dbReference type="AlphaFoldDB" id="A0AB34K9G7"/>
<protein>
    <submittedName>
        <fullName evidence="1">Uncharacterized protein</fullName>
    </submittedName>
</protein>
<accession>A0AB34K9G7</accession>
<organism evidence="1 2">
    <name type="scientific">Cladosporium halotolerans</name>
    <dbReference type="NCBI Taxonomy" id="1052096"/>
    <lineage>
        <taxon>Eukaryota</taxon>
        <taxon>Fungi</taxon>
        <taxon>Dikarya</taxon>
        <taxon>Ascomycota</taxon>
        <taxon>Pezizomycotina</taxon>
        <taxon>Dothideomycetes</taxon>
        <taxon>Dothideomycetidae</taxon>
        <taxon>Cladosporiales</taxon>
        <taxon>Cladosporiaceae</taxon>
        <taxon>Cladosporium</taxon>
    </lineage>
</organism>